<keyword evidence="3" id="KW-1185">Reference proteome</keyword>
<dbReference type="Gene3D" id="2.40.10.220">
    <property type="entry name" value="predicted glycosyltransferase like domains"/>
    <property type="match status" value="1"/>
</dbReference>
<organism evidence="2 3">
    <name type="scientific">Pseudoxanthomonas daejeonensis</name>
    <dbReference type="NCBI Taxonomy" id="266062"/>
    <lineage>
        <taxon>Bacteria</taxon>
        <taxon>Pseudomonadati</taxon>
        <taxon>Pseudomonadota</taxon>
        <taxon>Gammaproteobacteria</taxon>
        <taxon>Lysobacterales</taxon>
        <taxon>Lysobacteraceae</taxon>
        <taxon>Pseudoxanthomonas</taxon>
    </lineage>
</organism>
<sequence length="116" mass="12759">MIHDARRAPRRHVTESVPVIDAMTDEVIGQLGNLSESGMLLIASVPLVEDALYQLRFHLTGRGPIAPIGIGVHLLWAVPANTPGQSWCGFRFLTISEEHRSHIRDWVRAGEEAAAT</sequence>
<dbReference type="Proteomes" id="UP000788419">
    <property type="component" value="Unassembled WGS sequence"/>
</dbReference>
<name>A0ABQ6Z918_9GAMM</name>
<evidence type="ECO:0000259" key="1">
    <source>
        <dbReference type="Pfam" id="PF07238"/>
    </source>
</evidence>
<accession>A0ABQ6Z918</accession>
<proteinExistence type="predicted"/>
<evidence type="ECO:0000313" key="3">
    <source>
        <dbReference type="Proteomes" id="UP000788419"/>
    </source>
</evidence>
<comment type="caution">
    <text evidence="2">The sequence shown here is derived from an EMBL/GenBank/DDBJ whole genome shotgun (WGS) entry which is preliminary data.</text>
</comment>
<dbReference type="SUPFAM" id="SSF141371">
    <property type="entry name" value="PilZ domain-like"/>
    <property type="match status" value="1"/>
</dbReference>
<evidence type="ECO:0000313" key="2">
    <source>
        <dbReference type="EMBL" id="KAF1695347.1"/>
    </source>
</evidence>
<feature type="domain" description="PilZ" evidence="1">
    <location>
        <begin position="6"/>
        <end position="108"/>
    </location>
</feature>
<dbReference type="EMBL" id="PDWN01000005">
    <property type="protein sequence ID" value="KAF1695347.1"/>
    <property type="molecule type" value="Genomic_DNA"/>
</dbReference>
<protein>
    <submittedName>
        <fullName evidence="2">Pilus assembly protein PilZ</fullName>
    </submittedName>
</protein>
<gene>
    <name evidence="2" type="ORF">CSC65_06145</name>
</gene>
<dbReference type="RefSeq" id="WP_162409545.1">
    <property type="nucleotide sequence ID" value="NZ_PDWN01000005.1"/>
</dbReference>
<dbReference type="Pfam" id="PF07238">
    <property type="entry name" value="PilZ"/>
    <property type="match status" value="1"/>
</dbReference>
<reference evidence="2 3" key="1">
    <citation type="submission" date="2017-10" db="EMBL/GenBank/DDBJ databases">
        <title>Whole genome sequencing of members of genus Pseudoxanthomonas.</title>
        <authorList>
            <person name="Kumar S."/>
            <person name="Bansal K."/>
            <person name="Kaur A."/>
            <person name="Patil P."/>
            <person name="Sharma S."/>
            <person name="Patil P.B."/>
        </authorList>
    </citation>
    <scope>NUCLEOTIDE SEQUENCE [LARGE SCALE GENOMIC DNA]</scope>
    <source>
        <strain evidence="2 3">DSM 17801</strain>
    </source>
</reference>
<dbReference type="InterPro" id="IPR009875">
    <property type="entry name" value="PilZ_domain"/>
</dbReference>